<feature type="non-terminal residue" evidence="7">
    <location>
        <position position="186"/>
    </location>
</feature>
<dbReference type="PANTHER" id="PTHR24637">
    <property type="entry name" value="COLLAGEN"/>
    <property type="match status" value="1"/>
</dbReference>
<gene>
    <name evidence="7" type="ORF">MSPICULIGERA_LOCUS21938</name>
</gene>
<keyword evidence="5" id="KW-1133">Transmembrane helix</keyword>
<evidence type="ECO:0000256" key="3">
    <source>
        <dbReference type="ARBA" id="ARBA00023157"/>
    </source>
</evidence>
<keyword evidence="2" id="KW-0677">Repeat</keyword>
<feature type="transmembrane region" description="Helical" evidence="5">
    <location>
        <begin position="17"/>
        <end position="40"/>
    </location>
</feature>
<dbReference type="SMART" id="SM01088">
    <property type="entry name" value="Col_cuticle_N"/>
    <property type="match status" value="1"/>
</dbReference>
<evidence type="ECO:0000259" key="6">
    <source>
        <dbReference type="SMART" id="SM01088"/>
    </source>
</evidence>
<sequence length="186" mass="18972">MSTEKTSHAEAESFRKLAVFGIALSTAATLTAIIVIPALYNYMQHVQSSLQDDVDFCVHRADSLWGEYAKFEAGHGAQGRLKREAVHRSSGRSSFRRRAVARGAASYSDGGYGGPTDAAISSGGSEGGSCCSCGPGNAGPQGPAGDDGQPGQRGLDGQPGPNGDDGAEGNGGGCDHCPPPRTAPGY</sequence>
<keyword evidence="5" id="KW-0812">Transmembrane</keyword>
<reference evidence="7" key="1">
    <citation type="submission" date="2023-06" db="EMBL/GenBank/DDBJ databases">
        <authorList>
            <person name="Delattre M."/>
        </authorList>
    </citation>
    <scope>NUCLEOTIDE SEQUENCE</scope>
    <source>
        <strain evidence="7">AF72</strain>
    </source>
</reference>
<keyword evidence="5" id="KW-0472">Membrane</keyword>
<dbReference type="EMBL" id="CATQJA010002665">
    <property type="protein sequence ID" value="CAJ0583869.1"/>
    <property type="molecule type" value="Genomic_DNA"/>
</dbReference>
<protein>
    <recommendedName>
        <fullName evidence="6">Nematode cuticle collagen N-terminal domain-containing protein</fullName>
    </recommendedName>
</protein>
<evidence type="ECO:0000256" key="1">
    <source>
        <dbReference type="ARBA" id="ARBA00011518"/>
    </source>
</evidence>
<comment type="caution">
    <text evidence="7">The sequence shown here is derived from an EMBL/GenBank/DDBJ whole genome shotgun (WGS) entry which is preliminary data.</text>
</comment>
<dbReference type="InterPro" id="IPR002486">
    <property type="entry name" value="Col_cuticle_N"/>
</dbReference>
<name>A0AA36DCS5_9BILA</name>
<dbReference type="PANTHER" id="PTHR24637:SF315">
    <property type="entry name" value="CUTICLE COLLAGEN 40"/>
    <property type="match status" value="1"/>
</dbReference>
<organism evidence="7 8">
    <name type="scientific">Mesorhabditis spiculigera</name>
    <dbReference type="NCBI Taxonomy" id="96644"/>
    <lineage>
        <taxon>Eukaryota</taxon>
        <taxon>Metazoa</taxon>
        <taxon>Ecdysozoa</taxon>
        <taxon>Nematoda</taxon>
        <taxon>Chromadorea</taxon>
        <taxon>Rhabditida</taxon>
        <taxon>Rhabditina</taxon>
        <taxon>Rhabditomorpha</taxon>
        <taxon>Rhabditoidea</taxon>
        <taxon>Rhabditidae</taxon>
        <taxon>Mesorhabditinae</taxon>
        <taxon>Mesorhabditis</taxon>
    </lineage>
</organism>
<evidence type="ECO:0000256" key="2">
    <source>
        <dbReference type="ARBA" id="ARBA00022737"/>
    </source>
</evidence>
<proteinExistence type="predicted"/>
<feature type="compositionally biased region" description="Pro residues" evidence="4">
    <location>
        <begin position="177"/>
        <end position="186"/>
    </location>
</feature>
<dbReference type="Proteomes" id="UP001177023">
    <property type="component" value="Unassembled WGS sequence"/>
</dbReference>
<evidence type="ECO:0000313" key="8">
    <source>
        <dbReference type="Proteomes" id="UP001177023"/>
    </source>
</evidence>
<feature type="region of interest" description="Disordered" evidence="4">
    <location>
        <begin position="76"/>
        <end position="99"/>
    </location>
</feature>
<dbReference type="AlphaFoldDB" id="A0AA36DCS5"/>
<comment type="subunit">
    <text evidence="1">Collagen polypeptide chains are complexed within the cuticle by disulfide bonds and other types of covalent cross-links.</text>
</comment>
<feature type="region of interest" description="Disordered" evidence="4">
    <location>
        <begin position="138"/>
        <end position="186"/>
    </location>
</feature>
<keyword evidence="8" id="KW-1185">Reference proteome</keyword>
<accession>A0AA36DCS5</accession>
<evidence type="ECO:0000256" key="4">
    <source>
        <dbReference type="SAM" id="MobiDB-lite"/>
    </source>
</evidence>
<dbReference type="GO" id="GO:0042302">
    <property type="term" value="F:structural constituent of cuticle"/>
    <property type="evidence" value="ECO:0007669"/>
    <property type="project" value="InterPro"/>
</dbReference>
<feature type="compositionally biased region" description="Low complexity" evidence="4">
    <location>
        <begin position="138"/>
        <end position="164"/>
    </location>
</feature>
<evidence type="ECO:0000313" key="7">
    <source>
        <dbReference type="EMBL" id="CAJ0583869.1"/>
    </source>
</evidence>
<feature type="domain" description="Nematode cuticle collagen N-terminal" evidence="6">
    <location>
        <begin position="16"/>
        <end position="68"/>
    </location>
</feature>
<evidence type="ECO:0000256" key="5">
    <source>
        <dbReference type="SAM" id="Phobius"/>
    </source>
</evidence>
<dbReference type="Pfam" id="PF01484">
    <property type="entry name" value="Col_cuticle_N"/>
    <property type="match status" value="1"/>
</dbReference>
<keyword evidence="3" id="KW-1015">Disulfide bond</keyword>